<name>A0A0F9I7H1_9ZZZZ</name>
<comment type="caution">
    <text evidence="1">The sequence shown here is derived from an EMBL/GenBank/DDBJ whole genome shotgun (WGS) entry which is preliminary data.</text>
</comment>
<dbReference type="EMBL" id="LAZR01013102">
    <property type="protein sequence ID" value="KKM23556.1"/>
    <property type="molecule type" value="Genomic_DNA"/>
</dbReference>
<evidence type="ECO:0000313" key="1">
    <source>
        <dbReference type="EMBL" id="KKM23556.1"/>
    </source>
</evidence>
<gene>
    <name evidence="1" type="ORF">LCGC14_1614080</name>
</gene>
<protein>
    <submittedName>
        <fullName evidence="1">Uncharacterized protein</fullName>
    </submittedName>
</protein>
<dbReference type="AlphaFoldDB" id="A0A0F9I7H1"/>
<accession>A0A0F9I7H1</accession>
<sequence length="64" mass="7210">MKRPIETAHHEMDFQTHYCTRCGASMMQIRGQGLPCHDGVIAISHLRCLARMGEILPQTGFVVE</sequence>
<reference evidence="1" key="1">
    <citation type="journal article" date="2015" name="Nature">
        <title>Complex archaea that bridge the gap between prokaryotes and eukaryotes.</title>
        <authorList>
            <person name="Spang A."/>
            <person name="Saw J.H."/>
            <person name="Jorgensen S.L."/>
            <person name="Zaremba-Niedzwiedzka K."/>
            <person name="Martijn J."/>
            <person name="Lind A.E."/>
            <person name="van Eijk R."/>
            <person name="Schleper C."/>
            <person name="Guy L."/>
            <person name="Ettema T.J."/>
        </authorList>
    </citation>
    <scope>NUCLEOTIDE SEQUENCE</scope>
</reference>
<organism evidence="1">
    <name type="scientific">marine sediment metagenome</name>
    <dbReference type="NCBI Taxonomy" id="412755"/>
    <lineage>
        <taxon>unclassified sequences</taxon>
        <taxon>metagenomes</taxon>
        <taxon>ecological metagenomes</taxon>
    </lineage>
</organism>
<proteinExistence type="predicted"/>